<dbReference type="EMBL" id="JH668580">
    <property type="protein sequence ID" value="KAG6458360.1"/>
    <property type="molecule type" value="Genomic_DNA"/>
</dbReference>
<evidence type="ECO:0000313" key="3">
    <source>
        <dbReference type="EMBL" id="KAG6458360.1"/>
    </source>
</evidence>
<evidence type="ECO:0000256" key="2">
    <source>
        <dbReference type="PROSITE-ProRule" id="PRU00317"/>
    </source>
</evidence>
<dbReference type="PANTHER" id="PTHR13102">
    <property type="entry name" value="NUCLEOLAR PROTEIN 9"/>
    <property type="match status" value="1"/>
</dbReference>
<dbReference type="InterPro" id="IPR011989">
    <property type="entry name" value="ARM-like"/>
</dbReference>
<organism evidence="3 4">
    <name type="scientific">Manduca sexta</name>
    <name type="common">Tobacco hawkmoth</name>
    <name type="synonym">Tobacco hornworm</name>
    <dbReference type="NCBI Taxonomy" id="7130"/>
    <lineage>
        <taxon>Eukaryota</taxon>
        <taxon>Metazoa</taxon>
        <taxon>Ecdysozoa</taxon>
        <taxon>Arthropoda</taxon>
        <taxon>Hexapoda</taxon>
        <taxon>Insecta</taxon>
        <taxon>Pterygota</taxon>
        <taxon>Neoptera</taxon>
        <taxon>Endopterygota</taxon>
        <taxon>Lepidoptera</taxon>
        <taxon>Glossata</taxon>
        <taxon>Ditrysia</taxon>
        <taxon>Bombycoidea</taxon>
        <taxon>Sphingidae</taxon>
        <taxon>Sphinginae</taxon>
        <taxon>Sphingini</taxon>
        <taxon>Manduca</taxon>
    </lineage>
</organism>
<protein>
    <recommendedName>
        <fullName evidence="5">Nucleolar protein 9</fullName>
    </recommendedName>
</protein>
<dbReference type="GO" id="GO:0000480">
    <property type="term" value="P:endonucleolytic cleavage in 5'-ETS of tricistronic rRNA transcript (SSU-rRNA, 5.8S rRNA, LSU-rRNA)"/>
    <property type="evidence" value="ECO:0007669"/>
    <property type="project" value="TreeGrafter"/>
</dbReference>
<dbReference type="GO" id="GO:0030688">
    <property type="term" value="C:preribosome, small subunit precursor"/>
    <property type="evidence" value="ECO:0007669"/>
    <property type="project" value="TreeGrafter"/>
</dbReference>
<evidence type="ECO:0000256" key="1">
    <source>
        <dbReference type="ARBA" id="ARBA00022737"/>
    </source>
</evidence>
<dbReference type="PROSITE" id="PS50302">
    <property type="entry name" value="PUM"/>
    <property type="match status" value="1"/>
</dbReference>
<keyword evidence="1" id="KW-0677">Repeat</keyword>
<dbReference type="InterPro" id="IPR040000">
    <property type="entry name" value="NOP9"/>
</dbReference>
<reference evidence="3" key="2">
    <citation type="submission" date="2020-12" db="EMBL/GenBank/DDBJ databases">
        <authorList>
            <person name="Kanost M."/>
        </authorList>
    </citation>
    <scope>NUCLEOTIDE SEQUENCE</scope>
</reference>
<dbReference type="SMART" id="SM00025">
    <property type="entry name" value="Pumilio"/>
    <property type="match status" value="5"/>
</dbReference>
<evidence type="ECO:0000313" key="4">
    <source>
        <dbReference type="Proteomes" id="UP000791440"/>
    </source>
</evidence>
<sequence>MSEETSQNNPMHKRIRKKRKNFVSNAKKYVKKGQMGRGTKMPEELYRYFVGILDVIKQGMENEDERHVLVNNVLERTKGEELNIIGNQLGCRVVELLLPYSLPEDLERFMEVLLPDLRILCSDNFSSHVIETVVRVACQRATDHLQDLSEDGPQKKKAKKDNKYTEEHIQKCHEYTIKISKYALNNFEYFISDNYANHILRCVLKCLSGITLLPGEKPKINLFKETVGQSKGIPPHTTEMVYRNIPDDFREIVVEYVNRLMTWHQFEDLPYSKLSSGFLQIMLYAIKNIDKKLTKAILKRLLDESFAPDNWETNEQDEKKDKVDIDNPEQDVQGLSLPPVFSSESAVRLLEAALFVADKKLYTQIYAKCFINRLGQLATLPTLNFTAQRLIDNCNVKEEFEPMFDELADRFGALLACGNTGVIVALAKGCLRNKAKQTQFLTCLETALKCSEPDNQKYLSVLCLRLLPLDRVDLAKLDKDYFINVHGSVILQTVLDFQRPAKAVNSLLELTPEQLMVILCDAKGYHVADALCKGQFVGVKARDKLIWRVKGYYQRLALSQYGSRAFEKIFEVASPEQKVKIMTEISEKSNLLNSTAYGRLIATKLDVETFKVSQKKWEQMWKKKQGE</sequence>
<comment type="caution">
    <text evidence="3">The sequence shown here is derived from an EMBL/GenBank/DDBJ whole genome shotgun (WGS) entry which is preliminary data.</text>
</comment>
<feature type="repeat" description="Pumilio" evidence="2">
    <location>
        <begin position="548"/>
        <end position="583"/>
    </location>
</feature>
<dbReference type="SUPFAM" id="SSF48371">
    <property type="entry name" value="ARM repeat"/>
    <property type="match status" value="2"/>
</dbReference>
<accession>A0A922CSZ8</accession>
<dbReference type="Pfam" id="PF22493">
    <property type="entry name" value="PUF_NOP9"/>
    <property type="match status" value="1"/>
</dbReference>
<proteinExistence type="predicted"/>
<dbReference type="GO" id="GO:0000472">
    <property type="term" value="P:endonucleolytic cleavage to generate mature 5'-end of SSU-rRNA from (SSU-rRNA, 5.8S rRNA, LSU-rRNA)"/>
    <property type="evidence" value="ECO:0007669"/>
    <property type="project" value="TreeGrafter"/>
</dbReference>
<evidence type="ECO:0008006" key="5">
    <source>
        <dbReference type="Google" id="ProtNLM"/>
    </source>
</evidence>
<gene>
    <name evidence="3" type="ORF">O3G_MSEX010821</name>
</gene>
<dbReference type="InterPro" id="IPR001313">
    <property type="entry name" value="Pumilio_RNA-bd_rpt"/>
</dbReference>
<dbReference type="GO" id="GO:0005730">
    <property type="term" value="C:nucleolus"/>
    <property type="evidence" value="ECO:0007669"/>
    <property type="project" value="TreeGrafter"/>
</dbReference>
<dbReference type="PANTHER" id="PTHR13102:SF0">
    <property type="entry name" value="NUCLEOLAR PROTEIN 9"/>
    <property type="match status" value="1"/>
</dbReference>
<dbReference type="GO" id="GO:0030686">
    <property type="term" value="C:90S preribosome"/>
    <property type="evidence" value="ECO:0007669"/>
    <property type="project" value="TreeGrafter"/>
</dbReference>
<dbReference type="InterPro" id="IPR016024">
    <property type="entry name" value="ARM-type_fold"/>
</dbReference>
<name>A0A922CSZ8_MANSE</name>
<dbReference type="GO" id="GO:0000447">
    <property type="term" value="P:endonucleolytic cleavage in ITS1 to separate SSU-rRNA from 5.8S rRNA and LSU-rRNA from tricistronic rRNA transcript (SSU-rRNA, 5.8S rRNA, LSU-rRNA)"/>
    <property type="evidence" value="ECO:0007669"/>
    <property type="project" value="TreeGrafter"/>
</dbReference>
<dbReference type="GO" id="GO:0000056">
    <property type="term" value="P:ribosomal small subunit export from nucleus"/>
    <property type="evidence" value="ECO:0007669"/>
    <property type="project" value="TreeGrafter"/>
</dbReference>
<dbReference type="Gene3D" id="1.25.10.10">
    <property type="entry name" value="Leucine-rich Repeat Variant"/>
    <property type="match status" value="2"/>
</dbReference>
<reference evidence="3" key="1">
    <citation type="journal article" date="2016" name="Insect Biochem. Mol. Biol.">
        <title>Multifaceted biological insights from a draft genome sequence of the tobacco hornworm moth, Manduca sexta.</title>
        <authorList>
            <person name="Kanost M.R."/>
            <person name="Arrese E.L."/>
            <person name="Cao X."/>
            <person name="Chen Y.R."/>
            <person name="Chellapilla S."/>
            <person name="Goldsmith M.R."/>
            <person name="Grosse-Wilde E."/>
            <person name="Heckel D.G."/>
            <person name="Herndon N."/>
            <person name="Jiang H."/>
            <person name="Papanicolaou A."/>
            <person name="Qu J."/>
            <person name="Soulages J.L."/>
            <person name="Vogel H."/>
            <person name="Walters J."/>
            <person name="Waterhouse R.M."/>
            <person name="Ahn S.J."/>
            <person name="Almeida F.C."/>
            <person name="An C."/>
            <person name="Aqrawi P."/>
            <person name="Bretschneider A."/>
            <person name="Bryant W.B."/>
            <person name="Bucks S."/>
            <person name="Chao H."/>
            <person name="Chevignon G."/>
            <person name="Christen J.M."/>
            <person name="Clarke D.F."/>
            <person name="Dittmer N.T."/>
            <person name="Ferguson L.C.F."/>
            <person name="Garavelou S."/>
            <person name="Gordon K.H.J."/>
            <person name="Gunaratna R.T."/>
            <person name="Han Y."/>
            <person name="Hauser F."/>
            <person name="He Y."/>
            <person name="Heidel-Fischer H."/>
            <person name="Hirsh A."/>
            <person name="Hu Y."/>
            <person name="Jiang H."/>
            <person name="Kalra D."/>
            <person name="Klinner C."/>
            <person name="Konig C."/>
            <person name="Kovar C."/>
            <person name="Kroll A.R."/>
            <person name="Kuwar S.S."/>
            <person name="Lee S.L."/>
            <person name="Lehman R."/>
            <person name="Li K."/>
            <person name="Li Z."/>
            <person name="Liang H."/>
            <person name="Lovelace S."/>
            <person name="Lu Z."/>
            <person name="Mansfield J.H."/>
            <person name="McCulloch K.J."/>
            <person name="Mathew T."/>
            <person name="Morton B."/>
            <person name="Muzny D.M."/>
            <person name="Neunemann D."/>
            <person name="Ongeri F."/>
            <person name="Pauchet Y."/>
            <person name="Pu L.L."/>
            <person name="Pyrousis I."/>
            <person name="Rao X.J."/>
            <person name="Redding A."/>
            <person name="Roesel C."/>
            <person name="Sanchez-Gracia A."/>
            <person name="Schaack S."/>
            <person name="Shukla A."/>
            <person name="Tetreau G."/>
            <person name="Wang Y."/>
            <person name="Xiong G.H."/>
            <person name="Traut W."/>
            <person name="Walsh T.K."/>
            <person name="Worley K.C."/>
            <person name="Wu D."/>
            <person name="Wu W."/>
            <person name="Wu Y.Q."/>
            <person name="Zhang X."/>
            <person name="Zou Z."/>
            <person name="Zucker H."/>
            <person name="Briscoe A.D."/>
            <person name="Burmester T."/>
            <person name="Clem R.J."/>
            <person name="Feyereisen R."/>
            <person name="Grimmelikhuijzen C.J.P."/>
            <person name="Hamodrakas S.J."/>
            <person name="Hansson B.S."/>
            <person name="Huguet E."/>
            <person name="Jermiin L.S."/>
            <person name="Lan Q."/>
            <person name="Lehman H.K."/>
            <person name="Lorenzen M."/>
            <person name="Merzendorfer H."/>
            <person name="Michalopoulos I."/>
            <person name="Morton D.B."/>
            <person name="Muthukrishnan S."/>
            <person name="Oakeshott J.G."/>
            <person name="Palmer W."/>
            <person name="Park Y."/>
            <person name="Passarelli A.L."/>
            <person name="Rozas J."/>
            <person name="Schwartz L.M."/>
            <person name="Smith W."/>
            <person name="Southgate A."/>
            <person name="Vilcinskas A."/>
            <person name="Vogt R."/>
            <person name="Wang P."/>
            <person name="Werren J."/>
            <person name="Yu X.Q."/>
            <person name="Zhou J.J."/>
            <person name="Brown S.J."/>
            <person name="Scherer S.E."/>
            <person name="Richards S."/>
            <person name="Blissard G.W."/>
        </authorList>
    </citation>
    <scope>NUCLEOTIDE SEQUENCE</scope>
</reference>
<dbReference type="Proteomes" id="UP000791440">
    <property type="component" value="Unassembled WGS sequence"/>
</dbReference>
<dbReference type="AlphaFoldDB" id="A0A922CSZ8"/>
<dbReference type="GO" id="GO:0003723">
    <property type="term" value="F:RNA binding"/>
    <property type="evidence" value="ECO:0007669"/>
    <property type="project" value="InterPro"/>
</dbReference>
<keyword evidence="4" id="KW-1185">Reference proteome</keyword>